<feature type="compositionally biased region" description="Basic and acidic residues" evidence="6">
    <location>
        <begin position="223"/>
        <end position="232"/>
    </location>
</feature>
<name>A0ABD1WC43_9LAMI</name>
<feature type="region of interest" description="Disordered" evidence="6">
    <location>
        <begin position="223"/>
        <end position="246"/>
    </location>
</feature>
<dbReference type="Gene3D" id="3.30.70.100">
    <property type="match status" value="2"/>
</dbReference>
<evidence type="ECO:0000259" key="7">
    <source>
        <dbReference type="PROSITE" id="PS50846"/>
    </source>
</evidence>
<evidence type="ECO:0000256" key="4">
    <source>
        <dbReference type="ARBA" id="ARBA00023289"/>
    </source>
</evidence>
<dbReference type="GO" id="GO:0016020">
    <property type="term" value="C:membrane"/>
    <property type="evidence" value="ECO:0007669"/>
    <property type="project" value="UniProtKB-SubCell"/>
</dbReference>
<dbReference type="PROSITE" id="PS50846">
    <property type="entry name" value="HMA_2"/>
    <property type="match status" value="1"/>
</dbReference>
<dbReference type="InterPro" id="IPR006121">
    <property type="entry name" value="HMA_dom"/>
</dbReference>
<evidence type="ECO:0000313" key="8">
    <source>
        <dbReference type="EMBL" id="KAL2547227.1"/>
    </source>
</evidence>
<protein>
    <submittedName>
        <fullName evidence="8">Heavy metal transport/detoxification superfamily protein</fullName>
    </submittedName>
</protein>
<dbReference type="Proteomes" id="UP001604277">
    <property type="component" value="Unassembled WGS sequence"/>
</dbReference>
<proteinExistence type="inferred from homology"/>
<dbReference type="PANTHER" id="PTHR46195:SF3">
    <property type="entry name" value="HEAVY METAL-ASSOCIATED ISOPRENYLATED PLANT PROTEIN 3-LIKE"/>
    <property type="match status" value="1"/>
</dbReference>
<dbReference type="SUPFAM" id="SSF55008">
    <property type="entry name" value="HMA, heavy metal-associated domain"/>
    <property type="match status" value="1"/>
</dbReference>
<dbReference type="GO" id="GO:0046872">
    <property type="term" value="F:metal ion binding"/>
    <property type="evidence" value="ECO:0007669"/>
    <property type="project" value="UniProtKB-KW"/>
</dbReference>
<feature type="compositionally biased region" description="Basic residues" evidence="6">
    <location>
        <begin position="1"/>
        <end position="12"/>
    </location>
</feature>
<dbReference type="CDD" id="cd00371">
    <property type="entry name" value="HMA"/>
    <property type="match status" value="1"/>
</dbReference>
<comment type="subcellular location">
    <subcellularLocation>
        <location evidence="1">Membrane</location>
        <topology evidence="1">Peripheral membrane protein</topology>
    </subcellularLocation>
</comment>
<dbReference type="AlphaFoldDB" id="A0ABD1WC43"/>
<evidence type="ECO:0000313" key="9">
    <source>
        <dbReference type="Proteomes" id="UP001604277"/>
    </source>
</evidence>
<feature type="domain" description="HMA" evidence="7">
    <location>
        <begin position="39"/>
        <end position="103"/>
    </location>
</feature>
<dbReference type="InterPro" id="IPR036163">
    <property type="entry name" value="HMA_dom_sf"/>
</dbReference>
<dbReference type="EMBL" id="JBFOLJ010000004">
    <property type="protein sequence ID" value="KAL2547227.1"/>
    <property type="molecule type" value="Genomic_DNA"/>
</dbReference>
<evidence type="ECO:0000256" key="1">
    <source>
        <dbReference type="ARBA" id="ARBA00004170"/>
    </source>
</evidence>
<keyword evidence="9" id="KW-1185">Reference proteome</keyword>
<evidence type="ECO:0000256" key="2">
    <source>
        <dbReference type="ARBA" id="ARBA00022481"/>
    </source>
</evidence>
<evidence type="ECO:0000256" key="3">
    <source>
        <dbReference type="ARBA" id="ARBA00022723"/>
    </source>
</evidence>
<reference evidence="9" key="1">
    <citation type="submission" date="2024-07" db="EMBL/GenBank/DDBJ databases">
        <title>Two chromosome-level genome assemblies of Korean endemic species Abeliophyllum distichum and Forsythia ovata (Oleaceae).</title>
        <authorList>
            <person name="Jang H."/>
        </authorList>
    </citation>
    <scope>NUCLEOTIDE SEQUENCE [LARGE SCALE GENOMIC DNA]</scope>
</reference>
<evidence type="ECO:0000256" key="5">
    <source>
        <dbReference type="ARBA" id="ARBA00024045"/>
    </source>
</evidence>
<dbReference type="GO" id="GO:0009626">
    <property type="term" value="P:plant-type hypersensitive response"/>
    <property type="evidence" value="ECO:0007669"/>
    <property type="project" value="UniProtKB-KW"/>
</dbReference>
<feature type="region of interest" description="Disordered" evidence="6">
    <location>
        <begin position="1"/>
        <end position="37"/>
    </location>
</feature>
<evidence type="ECO:0000256" key="6">
    <source>
        <dbReference type="SAM" id="MobiDB-lite"/>
    </source>
</evidence>
<keyword evidence="4" id="KW-0449">Lipoprotein</keyword>
<dbReference type="InterPro" id="IPR044577">
    <property type="entry name" value="HIPP4/7/8/17/18/19"/>
</dbReference>
<keyword evidence="2" id="KW-0488">Methylation</keyword>
<comment type="caution">
    <text evidence="8">The sequence shown here is derived from an EMBL/GenBank/DDBJ whole genome shotgun (WGS) entry which is preliminary data.</text>
</comment>
<dbReference type="PANTHER" id="PTHR46195">
    <property type="entry name" value="HEAVY METAL-ASSOCIATED ISOPRENYLATED PLANT PROTEIN 7"/>
    <property type="match status" value="1"/>
</dbReference>
<accession>A0ABD1WC43</accession>
<keyword evidence="4" id="KW-0636">Prenylation</keyword>
<comment type="similarity">
    <text evidence="5">Belongs to the HIPP family.</text>
</comment>
<gene>
    <name evidence="8" type="ORF">Fot_16460</name>
</gene>
<organism evidence="8 9">
    <name type="scientific">Forsythia ovata</name>
    <dbReference type="NCBI Taxonomy" id="205694"/>
    <lineage>
        <taxon>Eukaryota</taxon>
        <taxon>Viridiplantae</taxon>
        <taxon>Streptophyta</taxon>
        <taxon>Embryophyta</taxon>
        <taxon>Tracheophyta</taxon>
        <taxon>Spermatophyta</taxon>
        <taxon>Magnoliopsida</taxon>
        <taxon>eudicotyledons</taxon>
        <taxon>Gunneridae</taxon>
        <taxon>Pentapetalae</taxon>
        <taxon>asterids</taxon>
        <taxon>lamiids</taxon>
        <taxon>Lamiales</taxon>
        <taxon>Oleaceae</taxon>
        <taxon>Forsythieae</taxon>
        <taxon>Forsythia</taxon>
    </lineage>
</organism>
<dbReference type="Pfam" id="PF00403">
    <property type="entry name" value="HMA"/>
    <property type="match status" value="1"/>
</dbReference>
<sequence>MGRRRNRYRRRQQQQQQRGECPAHNNGENTNEENKKNPDGVIVLGVYVHCEGCGDEVLRCLRGFEGVEEIEIDAKNHKVIVKGKKADPIKVAERLRKKSGKHVNLISPIPPKEEPKEEKKPEPPMVIEVVLKIYLHCEGCAKEVKHLYSQDGRCAYNAFIILVLSLRFKSKKLFLYVSMKRGVQTVDPEMEKNLVTVKGSMDAQKLVEFINKRAGRHAEIVKQTNKEKKNETNENQNENRNGSVYPNYPQDLVYAPQLFSDENPNSCSIM</sequence>
<keyword evidence="3" id="KW-0479">Metal-binding</keyword>